<gene>
    <name evidence="2" type="ORF">FAJ39_00110</name>
    <name evidence="1" type="ORF">FAJ39_04480</name>
</gene>
<dbReference type="InterPro" id="IPR012674">
    <property type="entry name" value="Calycin"/>
</dbReference>
<sequence length="129" mass="15307">MQIRLLNQIQLDDQTEVVHQVFPVELTEKNGSLYLHYQNEEEEKVVLKMTRDELTMTRFSNPKSIMRFLVQQEAIVTIPTPMGIQHFVTKTDRYQFEPEAGKLALSYELRPLERDQVFARYQMEISWGD</sequence>
<dbReference type="Pfam" id="PF09148">
    <property type="entry name" value="DUF1934"/>
    <property type="match status" value="1"/>
</dbReference>
<dbReference type="OrthoDB" id="2233368at2"/>
<reference evidence="1 3" key="1">
    <citation type="submission" date="2019-04" db="EMBL/GenBank/DDBJ databases">
        <title>Genome analysis of Streptococcus suis strain WUSS424.</title>
        <authorList>
            <person name="Chen H."/>
            <person name="Gao X."/>
            <person name="Wu Z."/>
        </authorList>
    </citation>
    <scope>NUCLEOTIDE SEQUENCE [LARGE SCALE GENOMIC DNA]</scope>
    <source>
        <strain evidence="1 3">WUSS424</strain>
    </source>
</reference>
<organism evidence="1 3">
    <name type="scientific">Streptococcus suis</name>
    <dbReference type="NCBI Taxonomy" id="1307"/>
    <lineage>
        <taxon>Bacteria</taxon>
        <taxon>Bacillati</taxon>
        <taxon>Bacillota</taxon>
        <taxon>Bacilli</taxon>
        <taxon>Lactobacillales</taxon>
        <taxon>Streptococcaceae</taxon>
        <taxon>Streptococcus</taxon>
    </lineage>
</organism>
<dbReference type="Proteomes" id="UP000305165">
    <property type="component" value="Unassembled WGS sequence"/>
</dbReference>
<dbReference type="EMBL" id="SSXO01000002">
    <property type="protein sequence ID" value="TII00326.1"/>
    <property type="molecule type" value="Genomic_DNA"/>
</dbReference>
<dbReference type="SUPFAM" id="SSF50814">
    <property type="entry name" value="Lipocalins"/>
    <property type="match status" value="1"/>
</dbReference>
<dbReference type="EMBL" id="SSXO01000001">
    <property type="protein sequence ID" value="TII00778.1"/>
    <property type="molecule type" value="Genomic_DNA"/>
</dbReference>
<dbReference type="Gene3D" id="2.40.128.20">
    <property type="match status" value="1"/>
</dbReference>
<accession>A0A4T2GMH8</accession>
<evidence type="ECO:0000313" key="2">
    <source>
        <dbReference type="EMBL" id="TII00778.1"/>
    </source>
</evidence>
<name>A0A4T2GMH8_STRSU</name>
<evidence type="ECO:0000313" key="3">
    <source>
        <dbReference type="Proteomes" id="UP000305165"/>
    </source>
</evidence>
<protein>
    <submittedName>
        <fullName evidence="1">DUF1934 domain-containing protein</fullName>
    </submittedName>
</protein>
<dbReference type="AlphaFoldDB" id="A0A4T2GMH8"/>
<dbReference type="RefSeq" id="WP_158454318.1">
    <property type="nucleotide sequence ID" value="NZ_JAGFUX010000003.1"/>
</dbReference>
<proteinExistence type="predicted"/>
<comment type="caution">
    <text evidence="1">The sequence shown here is derived from an EMBL/GenBank/DDBJ whole genome shotgun (WGS) entry which is preliminary data.</text>
</comment>
<dbReference type="InterPro" id="IPR015231">
    <property type="entry name" value="DUF1934"/>
</dbReference>
<evidence type="ECO:0000313" key="1">
    <source>
        <dbReference type="EMBL" id="TII00326.1"/>
    </source>
</evidence>